<dbReference type="PANTHER" id="PTHR21197">
    <property type="entry name" value="UDP-GALACTOPYRANOSE MUTASE"/>
    <property type="match status" value="1"/>
</dbReference>
<keyword evidence="9" id="KW-1185">Reference proteome</keyword>
<protein>
    <submittedName>
        <fullName evidence="8">Udp-galactopyranose mutase</fullName>
    </submittedName>
</protein>
<evidence type="ECO:0000256" key="3">
    <source>
        <dbReference type="ARBA" id="ARBA00022630"/>
    </source>
</evidence>
<dbReference type="Pfam" id="PF13450">
    <property type="entry name" value="NAD_binding_8"/>
    <property type="match status" value="1"/>
</dbReference>
<dbReference type="OrthoDB" id="7777654at2759"/>
<keyword evidence="3" id="KW-0285">Flavoprotein</keyword>
<comment type="caution">
    <text evidence="8">The sequence shown here is derived from an EMBL/GenBank/DDBJ whole genome shotgun (WGS) entry which is preliminary data.</text>
</comment>
<accession>A0A0M0J7U3</accession>
<comment type="cofactor">
    <cofactor evidence="1">
        <name>FAD</name>
        <dbReference type="ChEBI" id="CHEBI:57692"/>
    </cofactor>
</comment>
<name>A0A0M0J7U3_9EUKA</name>
<dbReference type="InterPro" id="IPR015899">
    <property type="entry name" value="UDP-GalPyranose_mutase_C"/>
</dbReference>
<dbReference type="AlphaFoldDB" id="A0A0M0J7U3"/>
<organism evidence="8 9">
    <name type="scientific">Chrysochromulina tobinii</name>
    <dbReference type="NCBI Taxonomy" id="1460289"/>
    <lineage>
        <taxon>Eukaryota</taxon>
        <taxon>Haptista</taxon>
        <taxon>Haptophyta</taxon>
        <taxon>Prymnesiophyceae</taxon>
        <taxon>Prymnesiales</taxon>
        <taxon>Chrysochromulinaceae</taxon>
        <taxon>Chrysochromulina</taxon>
    </lineage>
</organism>
<dbReference type="InterPro" id="IPR004379">
    <property type="entry name" value="UDP-GALP_mutase"/>
</dbReference>
<dbReference type="Pfam" id="PF03275">
    <property type="entry name" value="GLF"/>
    <property type="match status" value="1"/>
</dbReference>
<proteinExistence type="inferred from homology"/>
<evidence type="ECO:0000313" key="8">
    <source>
        <dbReference type="EMBL" id="KOO22298.1"/>
    </source>
</evidence>
<dbReference type="SUPFAM" id="SSF54373">
    <property type="entry name" value="FAD-linked reductases, C-terminal domain"/>
    <property type="match status" value="1"/>
</dbReference>
<dbReference type="NCBIfam" id="TIGR00031">
    <property type="entry name" value="UDP-GALP_mutase"/>
    <property type="match status" value="1"/>
</dbReference>
<dbReference type="PANTHER" id="PTHR21197:SF0">
    <property type="entry name" value="UDP-GALACTOPYRANOSE MUTASE"/>
    <property type="match status" value="1"/>
</dbReference>
<evidence type="ECO:0000313" key="9">
    <source>
        <dbReference type="Proteomes" id="UP000037460"/>
    </source>
</evidence>
<evidence type="ECO:0000256" key="6">
    <source>
        <dbReference type="SAM" id="MobiDB-lite"/>
    </source>
</evidence>
<comment type="similarity">
    <text evidence="2">Belongs to the UDP-galactopyranose/dTDP-fucopyranose mutase family.</text>
</comment>
<evidence type="ECO:0000256" key="4">
    <source>
        <dbReference type="ARBA" id="ARBA00022827"/>
    </source>
</evidence>
<dbReference type="Gene3D" id="3.40.50.720">
    <property type="entry name" value="NAD(P)-binding Rossmann-like Domain"/>
    <property type="match status" value="3"/>
</dbReference>
<evidence type="ECO:0000256" key="5">
    <source>
        <dbReference type="ARBA" id="ARBA00023235"/>
    </source>
</evidence>
<evidence type="ECO:0000259" key="7">
    <source>
        <dbReference type="Pfam" id="PF03275"/>
    </source>
</evidence>
<feature type="region of interest" description="Disordered" evidence="6">
    <location>
        <begin position="463"/>
        <end position="482"/>
    </location>
</feature>
<gene>
    <name evidence="8" type="ORF">Ctob_003692</name>
</gene>
<dbReference type="Proteomes" id="UP000037460">
    <property type="component" value="Unassembled WGS sequence"/>
</dbReference>
<dbReference type="GO" id="GO:0008767">
    <property type="term" value="F:UDP-galactopyranose mutase activity"/>
    <property type="evidence" value="ECO:0007669"/>
    <property type="project" value="InterPro"/>
</dbReference>
<keyword evidence="4" id="KW-0274">FAD</keyword>
<evidence type="ECO:0000256" key="1">
    <source>
        <dbReference type="ARBA" id="ARBA00001974"/>
    </source>
</evidence>
<dbReference type="EMBL" id="JWZX01003291">
    <property type="protein sequence ID" value="KOO22298.1"/>
    <property type="molecule type" value="Genomic_DNA"/>
</dbReference>
<dbReference type="SUPFAM" id="SSF51971">
    <property type="entry name" value="Nucleotide-binding domain"/>
    <property type="match status" value="1"/>
</dbReference>
<sequence>MPIGPFASSVGVGRAEPEWAEKNLVKGCVGKDQFAKVAESLFGDKAEGPLPLSKDVMSGDTSTAPKKVDLLIVGAGLSGAVLAERCSKELGMTSLIIDSRDHIGGNCYDYIESHGLRASKYGAHLFHTNFERVWEYVTQFSEWEPFDHRVKGLVPDKDGVKQLVPIPPTMETVNTLFRTSIQTEEQMAEWYAQNRVMPAGYTKAPELPGVSELANSEEAALSRVGPELYDKIFKHYTKKQWDKYPSELDASVMLRLPCRTTTDDRYFGDKWQALPKRGYTRIFENMLLHDPNITIRLNCDFFQLRDAGKLPEHGLIIYTGPIDSYFAQQGMPKLEYRSIIFKEEWVEEPQDGFFQEAMVVNYPSPDVEFTRIVEYKHVINQPTAVKNGQIKGTLLAKEFSSATGDPYYPVPNPKNNELYEKYRKLAEAEPGVAFVGRLASYKYFNMDQAILNALEMFDNLKETGKLEPKRKPEEFGPGDGPK</sequence>
<keyword evidence="5" id="KW-0413">Isomerase</keyword>
<feature type="domain" description="UDP-galactopyranose mutase C-terminal" evidence="7">
    <location>
        <begin position="231"/>
        <end position="443"/>
    </location>
</feature>
<reference evidence="9" key="1">
    <citation type="journal article" date="2015" name="PLoS Genet.">
        <title>Genome Sequence and Transcriptome Analyses of Chrysochromulina tobin: Metabolic Tools for Enhanced Algal Fitness in the Prominent Order Prymnesiales (Haptophyceae).</title>
        <authorList>
            <person name="Hovde B.T."/>
            <person name="Deodato C.R."/>
            <person name="Hunsperger H.M."/>
            <person name="Ryken S.A."/>
            <person name="Yost W."/>
            <person name="Jha R.K."/>
            <person name="Patterson J."/>
            <person name="Monnat R.J. Jr."/>
            <person name="Barlow S.B."/>
            <person name="Starkenburg S.R."/>
            <person name="Cattolico R.A."/>
        </authorList>
    </citation>
    <scope>NUCLEOTIDE SEQUENCE</scope>
    <source>
        <strain evidence="9">CCMP291</strain>
    </source>
</reference>
<evidence type="ECO:0000256" key="2">
    <source>
        <dbReference type="ARBA" id="ARBA00009321"/>
    </source>
</evidence>
<feature type="compositionally biased region" description="Basic and acidic residues" evidence="6">
    <location>
        <begin position="463"/>
        <end position="474"/>
    </location>
</feature>
<dbReference type="GO" id="GO:0050660">
    <property type="term" value="F:flavin adenine dinucleotide binding"/>
    <property type="evidence" value="ECO:0007669"/>
    <property type="project" value="TreeGrafter"/>
</dbReference>